<proteinExistence type="predicted"/>
<dbReference type="InterPro" id="IPR043519">
    <property type="entry name" value="NT_sf"/>
</dbReference>
<accession>A0A916DV26</accession>
<protein>
    <submittedName>
        <fullName evidence="1">Uncharacterized protein</fullName>
    </submittedName>
</protein>
<dbReference type="KEGG" id="aup:AsAng_0038180"/>
<name>A0A916DV26_9BACT</name>
<organism evidence="1 2">
    <name type="scientific">Aureispira anguillae</name>
    <dbReference type="NCBI Taxonomy" id="2864201"/>
    <lineage>
        <taxon>Bacteria</taxon>
        <taxon>Pseudomonadati</taxon>
        <taxon>Bacteroidota</taxon>
        <taxon>Saprospiria</taxon>
        <taxon>Saprospirales</taxon>
        <taxon>Saprospiraceae</taxon>
        <taxon>Aureispira</taxon>
    </lineage>
</organism>
<dbReference type="EMBL" id="AP026867">
    <property type="protein sequence ID" value="BDS13090.1"/>
    <property type="molecule type" value="Genomic_DNA"/>
</dbReference>
<reference evidence="1" key="1">
    <citation type="submission" date="2022-09" db="EMBL/GenBank/DDBJ databases">
        <title>Aureispira anguillicida sp. nov., isolated from Leptocephalus of Japanese eel Anguilla japonica.</title>
        <authorList>
            <person name="Yuasa K."/>
            <person name="Mekata T."/>
            <person name="Ikunari K."/>
        </authorList>
    </citation>
    <scope>NUCLEOTIDE SEQUENCE</scope>
    <source>
        <strain evidence="1">EL160426</strain>
    </source>
</reference>
<sequence>MEIELKNKLIHLSQKYFSLKFYLFGSSITDPHYRDVDILILYRNRNDLLVLKTEINFFSNSYPLDITYLTYEEEKEFDFINQVSAFELK</sequence>
<gene>
    <name evidence="1" type="ORF">AsAng_0038180</name>
</gene>
<dbReference type="Proteomes" id="UP001060919">
    <property type="component" value="Chromosome"/>
</dbReference>
<dbReference type="AlphaFoldDB" id="A0A916DV26"/>
<keyword evidence="2" id="KW-1185">Reference proteome</keyword>
<dbReference type="SUPFAM" id="SSF81301">
    <property type="entry name" value="Nucleotidyltransferase"/>
    <property type="match status" value="1"/>
</dbReference>
<evidence type="ECO:0000313" key="1">
    <source>
        <dbReference type="EMBL" id="BDS13090.1"/>
    </source>
</evidence>
<evidence type="ECO:0000313" key="2">
    <source>
        <dbReference type="Proteomes" id="UP001060919"/>
    </source>
</evidence>